<organism evidence="1 2">
    <name type="scientific">Candidatus Magasanikbacteria bacterium CG11_big_fil_rev_8_21_14_0_20_43_7</name>
    <dbReference type="NCBI Taxonomy" id="1974654"/>
    <lineage>
        <taxon>Bacteria</taxon>
        <taxon>Candidatus Magasanikiibacteriota</taxon>
    </lineage>
</organism>
<reference evidence="1 2" key="1">
    <citation type="submission" date="2017-09" db="EMBL/GenBank/DDBJ databases">
        <title>Depth-based differentiation of microbial function through sediment-hosted aquifers and enrichment of novel symbionts in the deep terrestrial subsurface.</title>
        <authorList>
            <person name="Probst A.J."/>
            <person name="Ladd B."/>
            <person name="Jarett J.K."/>
            <person name="Geller-Mcgrath D.E."/>
            <person name="Sieber C.M."/>
            <person name="Emerson J.B."/>
            <person name="Anantharaman K."/>
            <person name="Thomas B.C."/>
            <person name="Malmstrom R."/>
            <person name="Stieglmeier M."/>
            <person name="Klingl A."/>
            <person name="Woyke T."/>
            <person name="Ryan C.M."/>
            <person name="Banfield J.F."/>
        </authorList>
    </citation>
    <scope>NUCLEOTIDE SEQUENCE [LARGE SCALE GENOMIC DNA]</scope>
    <source>
        <strain evidence="1">CG11_big_fil_rev_8_21_14_0_20_43_7</strain>
    </source>
</reference>
<protein>
    <submittedName>
        <fullName evidence="1">Uncharacterized protein</fullName>
    </submittedName>
</protein>
<accession>A0A2H0N2U0</accession>
<proteinExistence type="predicted"/>
<sequence length="255" mass="28948">MKKTLSQPALDVVKAYEALQFGDQHVCTPYFNNKRQKVRGALRVLVGKGTPSEIIEEAFLFSHREHIDLRQLSAEGLKTYLVDHNLGIDCSGLMYHVLDAEIRERTHKPLKSFLTFPNKSLFRKILATLRPAENTNVKTFADEKNSNDITLSEIQPGDIITFIGSKKVGNPDHILLIESVDDTILSYVHAYTFPSDGTYGHGVKRGNIEITDAKMQIKDQRWDDAEMCSVVRDAKEMNVKRLYSMSYVSKKNNTQ</sequence>
<dbReference type="EMBL" id="PCWM01000032">
    <property type="protein sequence ID" value="PIR03203.1"/>
    <property type="molecule type" value="Genomic_DNA"/>
</dbReference>
<dbReference type="Proteomes" id="UP000229782">
    <property type="component" value="Unassembled WGS sequence"/>
</dbReference>
<evidence type="ECO:0000313" key="1">
    <source>
        <dbReference type="EMBL" id="PIR03203.1"/>
    </source>
</evidence>
<evidence type="ECO:0000313" key="2">
    <source>
        <dbReference type="Proteomes" id="UP000229782"/>
    </source>
</evidence>
<dbReference type="AlphaFoldDB" id="A0A2H0N2U0"/>
<name>A0A2H0N2U0_9BACT</name>
<gene>
    <name evidence="1" type="ORF">COV60_01575</name>
</gene>
<comment type="caution">
    <text evidence="1">The sequence shown here is derived from an EMBL/GenBank/DDBJ whole genome shotgun (WGS) entry which is preliminary data.</text>
</comment>